<dbReference type="EMBL" id="BSRX01000059">
    <property type="protein sequence ID" value="GLW58781.1"/>
    <property type="molecule type" value="Genomic_DNA"/>
</dbReference>
<feature type="region of interest" description="Disordered" evidence="1">
    <location>
        <begin position="774"/>
        <end position="823"/>
    </location>
</feature>
<evidence type="ECO:0000259" key="3">
    <source>
        <dbReference type="Pfam" id="PF25862"/>
    </source>
</evidence>
<accession>A0A9W6UQR0</accession>
<evidence type="ECO:0000313" key="6">
    <source>
        <dbReference type="Proteomes" id="UP001165143"/>
    </source>
</evidence>
<dbReference type="InterPro" id="IPR047992">
    <property type="entry name" value="BREX_PglZ"/>
</dbReference>
<evidence type="ECO:0000259" key="2">
    <source>
        <dbReference type="Pfam" id="PF25861"/>
    </source>
</evidence>
<feature type="compositionally biased region" description="Polar residues" evidence="1">
    <location>
        <begin position="790"/>
        <end position="799"/>
    </location>
</feature>
<dbReference type="InterPro" id="IPR017850">
    <property type="entry name" value="Alkaline_phosphatase_core_sf"/>
</dbReference>
<gene>
    <name evidence="5" type="ORF">Kpho01_67920</name>
</gene>
<evidence type="ECO:0000259" key="4">
    <source>
        <dbReference type="Pfam" id="PF25863"/>
    </source>
</evidence>
<protein>
    <recommendedName>
        <fullName evidence="7">PglZ domain-containing protein</fullName>
    </recommendedName>
</protein>
<dbReference type="OrthoDB" id="6725302at2"/>
<dbReference type="NCBIfam" id="NF033446">
    <property type="entry name" value="BREX_PglZ_2"/>
    <property type="match status" value="1"/>
</dbReference>
<dbReference type="Pfam" id="PF08665">
    <property type="entry name" value="PglZ"/>
    <property type="match status" value="1"/>
</dbReference>
<dbReference type="Pfam" id="PF25861">
    <property type="entry name" value="PglZ_2nd"/>
    <property type="match status" value="1"/>
</dbReference>
<dbReference type="RefSeq" id="WP_033255814.1">
    <property type="nucleotide sequence ID" value="NZ_BSRX01000059.1"/>
</dbReference>
<feature type="domain" description="Alkaline phosphatase-like protein PglZ second" evidence="2">
    <location>
        <begin position="193"/>
        <end position="340"/>
    </location>
</feature>
<dbReference type="Pfam" id="PF25862">
    <property type="entry name" value="PglZ_1st"/>
    <property type="match status" value="1"/>
</dbReference>
<sequence length="924" mass="98338">MSAQPPLVNRRVIEALLRLELPNEPERRLVLVHGRYDTTAAAEFTTSVADDKRRIEVVEEHSVLGISDAWHRYQEEAPASGAVLVVATTVEDEQLGWDVLGHALRRQVLSVDRAEIVRLRFGATGLDPRIRAESWLVNALLDAEPHSGWPRLGSVLTLNAAMRALVEARLSISQASPDTAGGRGEARRETPLDADTLLAWSRSPLGPAAYAALATDEQQGIKAWLAKVAGSAASLLLDLCAAGRGQDAMALGVVGSAVAGPATSAETGLALGGLFGTIRIKPADLRAFTLAVEGTLIRWLLQAEQAGPEQHAARNRALDVLEQADRQAQDAGLTEALAGNAYLPSGFQARLTALASVLDPSGARAHDLAATEAALEDLRRHHLAGLLRARVRTAEAAVRLARWLAGAHPTVSSVAGAVEHHLAEWGWVDAALTVLWAGDAEAHEPVIAAYHSIYHAARGRRAVIDEIFARYLRDWTRTASSQTSGGALLVENVLDTIAVKLAGKSGRAPLILLVDGMSSEVAVGFGEELARRGWLETGPTRGRRTAAVAAIPSLTRISRASLLTGSLTQGGQSVEKPGFEAFWSRQRRSGVLFHKADIGGAAGQRLSDTLQRELAGEAVVGVVLNTVDDSLDHAAQGDRTRWRLSDVTYLGELLAAARLYGRPVVIVADHGHVLERGEGLDAPTATGNTGAARWRLGEPDAGEVLLTGPRVLEGDGRIVAPWREDIRYTPRKAGYHGGASLAEMTVPVLALLPADTDPPKDWHLLAPEDVTPRWWNAGGPAAETARAAEQTDQPSTTADHTSRREAADETAEAAPASSAADRSSFGAKLVATETFRFQRRFVRKPPEPEVMAAVVDALVEADGVLSLTAVAAAAGKAGRNADGFAATLQRLMNVEGYPVLEFSDNGTRLRLNVPLAAEQFQVDS</sequence>
<feature type="domain" description="Alkaline phosphatase-like protein PglZ C-terminal" evidence="4">
    <location>
        <begin position="822"/>
        <end position="921"/>
    </location>
</feature>
<evidence type="ECO:0000313" key="5">
    <source>
        <dbReference type="EMBL" id="GLW58781.1"/>
    </source>
</evidence>
<dbReference type="AlphaFoldDB" id="A0A9W6UQR0"/>
<feature type="compositionally biased region" description="Low complexity" evidence="1">
    <location>
        <begin position="777"/>
        <end position="788"/>
    </location>
</feature>
<evidence type="ECO:0008006" key="7">
    <source>
        <dbReference type="Google" id="ProtNLM"/>
    </source>
</evidence>
<evidence type="ECO:0000256" key="1">
    <source>
        <dbReference type="SAM" id="MobiDB-lite"/>
    </source>
</evidence>
<dbReference type="Pfam" id="PF25863">
    <property type="entry name" value="PglZ_C"/>
    <property type="match status" value="1"/>
</dbReference>
<reference evidence="5" key="1">
    <citation type="submission" date="2023-02" db="EMBL/GenBank/DDBJ databases">
        <title>Kitasatospora phosalacinea NBRC 14362.</title>
        <authorList>
            <person name="Ichikawa N."/>
            <person name="Sato H."/>
            <person name="Tonouchi N."/>
        </authorList>
    </citation>
    <scope>NUCLEOTIDE SEQUENCE</scope>
    <source>
        <strain evidence="5">NBRC 14362</strain>
    </source>
</reference>
<name>A0A9W6UQR0_9ACTN</name>
<feature type="domain" description="Alkaline phosphatase-like protein PglZ N-terminal" evidence="3">
    <location>
        <begin position="23"/>
        <end position="112"/>
    </location>
</feature>
<organism evidence="5 6">
    <name type="scientific">Kitasatospora phosalacinea</name>
    <dbReference type="NCBI Taxonomy" id="2065"/>
    <lineage>
        <taxon>Bacteria</taxon>
        <taxon>Bacillati</taxon>
        <taxon>Actinomycetota</taxon>
        <taxon>Actinomycetes</taxon>
        <taxon>Kitasatosporales</taxon>
        <taxon>Streptomycetaceae</taxon>
        <taxon>Kitasatospora</taxon>
    </lineage>
</organism>
<dbReference type="InterPro" id="IPR058881">
    <property type="entry name" value="PglZ_2nd"/>
</dbReference>
<feature type="compositionally biased region" description="Low complexity" evidence="1">
    <location>
        <begin position="812"/>
        <end position="823"/>
    </location>
</feature>
<comment type="caution">
    <text evidence="5">The sequence shown here is derived from an EMBL/GenBank/DDBJ whole genome shotgun (WGS) entry which is preliminary data.</text>
</comment>
<dbReference type="InterPro" id="IPR058880">
    <property type="entry name" value="PglZ_N"/>
</dbReference>
<proteinExistence type="predicted"/>
<dbReference type="Proteomes" id="UP001165143">
    <property type="component" value="Unassembled WGS sequence"/>
</dbReference>
<dbReference type="InterPro" id="IPR058882">
    <property type="entry name" value="PglZ_C"/>
</dbReference>
<dbReference type="SUPFAM" id="SSF53649">
    <property type="entry name" value="Alkaline phosphatase-like"/>
    <property type="match status" value="1"/>
</dbReference>